<dbReference type="PROSITE" id="PS00062">
    <property type="entry name" value="ALDOKETO_REDUCTASE_2"/>
    <property type="match status" value="1"/>
</dbReference>
<protein>
    <submittedName>
        <fullName evidence="8">2,5-diketo-D-gluconate reductase A</fullName>
    </submittedName>
</protein>
<dbReference type="PROSITE" id="PS51318">
    <property type="entry name" value="TAT"/>
    <property type="match status" value="1"/>
</dbReference>
<dbReference type="PRINTS" id="PR00069">
    <property type="entry name" value="ALDKETRDTASE"/>
</dbReference>
<feature type="active site" description="Proton donor" evidence="4">
    <location>
        <position position="94"/>
    </location>
</feature>
<dbReference type="Proteomes" id="UP000184071">
    <property type="component" value="Unassembled WGS sequence"/>
</dbReference>
<dbReference type="PROSITE" id="PS00798">
    <property type="entry name" value="ALDOKETO_REDUCTASE_1"/>
    <property type="match status" value="1"/>
</dbReference>
<evidence type="ECO:0000256" key="4">
    <source>
        <dbReference type="PIRSR" id="PIRSR000097-1"/>
    </source>
</evidence>
<dbReference type="GO" id="GO:0016616">
    <property type="term" value="F:oxidoreductase activity, acting on the CH-OH group of donors, NAD or NADP as acceptor"/>
    <property type="evidence" value="ECO:0007669"/>
    <property type="project" value="UniProtKB-ARBA"/>
</dbReference>
<dbReference type="InterPro" id="IPR018170">
    <property type="entry name" value="Aldo/ket_reductase_CS"/>
</dbReference>
<sequence>MNSENPKNEISRRRFLQNTTAAGIYLSMFGMPDLLANTVTDKNTAGIPDVKLNNGVKMPILGFGTYGLSGEVCQQSVADAITAGYRLIDTAKVYGNEEAVGRGIKQSGIDRKKLFVTSKLWVDDAGYENAKKGFEETLRKLQLDYLDLYLIHRPRGDVKGSWKAMEELYKAGKIKAIGISNFDQAQLTDLLSYAEVKPVVNQIETHAYFQQTNDYNLLKKHNIYTEAWAPFAEGRNGLFTNEVLTQIAKKYNKTTAQVALRWHFQRGIIAIPRSSQKAHIAENLIIFDFKLDDADMKAIAKLDLNTTQFPEWS</sequence>
<proteinExistence type="inferred from homology"/>
<dbReference type="Pfam" id="PF00248">
    <property type="entry name" value="Aldo_ket_red"/>
    <property type="match status" value="1"/>
</dbReference>
<feature type="binding site" evidence="5">
    <location>
        <position position="152"/>
    </location>
    <ligand>
        <name>substrate</name>
    </ligand>
</feature>
<dbReference type="PIRSF" id="PIRSF000097">
    <property type="entry name" value="AKR"/>
    <property type="match status" value="1"/>
</dbReference>
<accession>A0A1M5IUZ8</accession>
<dbReference type="InterPro" id="IPR036812">
    <property type="entry name" value="NAD(P)_OxRdtase_dom_sf"/>
</dbReference>
<keyword evidence="3" id="KW-0560">Oxidoreductase</keyword>
<dbReference type="Gene3D" id="3.20.20.100">
    <property type="entry name" value="NADP-dependent oxidoreductase domain"/>
    <property type="match status" value="1"/>
</dbReference>
<gene>
    <name evidence="8" type="ORF">SAMN05443663_102517</name>
</gene>
<dbReference type="AlphaFoldDB" id="A0A1M5IUZ8"/>
<dbReference type="PANTHER" id="PTHR43827:SF3">
    <property type="entry name" value="NADP-DEPENDENT OXIDOREDUCTASE DOMAIN-CONTAINING PROTEIN"/>
    <property type="match status" value="1"/>
</dbReference>
<evidence type="ECO:0000256" key="1">
    <source>
        <dbReference type="ARBA" id="ARBA00007905"/>
    </source>
</evidence>
<feature type="domain" description="NADP-dependent oxidoreductase" evidence="7">
    <location>
        <begin position="61"/>
        <end position="302"/>
    </location>
</feature>
<dbReference type="PANTHER" id="PTHR43827">
    <property type="entry name" value="2,5-DIKETO-D-GLUCONIC ACID REDUCTASE"/>
    <property type="match status" value="1"/>
</dbReference>
<keyword evidence="9" id="KW-1185">Reference proteome</keyword>
<dbReference type="InterPro" id="IPR023210">
    <property type="entry name" value="NADP_OxRdtase_dom"/>
</dbReference>
<name>A0A1M5IUZ8_9FLAO</name>
<feature type="site" description="Lowers pKa of active site Tyr" evidence="6">
    <location>
        <position position="119"/>
    </location>
</feature>
<evidence type="ECO:0000259" key="7">
    <source>
        <dbReference type="Pfam" id="PF00248"/>
    </source>
</evidence>
<dbReference type="CDD" id="cd19133">
    <property type="entry name" value="AKR_AKR5F1"/>
    <property type="match status" value="1"/>
</dbReference>
<dbReference type="RefSeq" id="WP_073414552.1">
    <property type="nucleotide sequence ID" value="NZ_FQWC01000002.1"/>
</dbReference>
<evidence type="ECO:0000256" key="2">
    <source>
        <dbReference type="ARBA" id="ARBA00022857"/>
    </source>
</evidence>
<dbReference type="EMBL" id="FQWC01000002">
    <property type="protein sequence ID" value="SHG32086.1"/>
    <property type="molecule type" value="Genomic_DNA"/>
</dbReference>
<evidence type="ECO:0000313" key="9">
    <source>
        <dbReference type="Proteomes" id="UP000184071"/>
    </source>
</evidence>
<evidence type="ECO:0000256" key="6">
    <source>
        <dbReference type="PIRSR" id="PIRSR000097-3"/>
    </source>
</evidence>
<dbReference type="FunFam" id="3.20.20.100:FF:000015">
    <property type="entry name" value="Oxidoreductase, aldo/keto reductase family"/>
    <property type="match status" value="1"/>
</dbReference>
<evidence type="ECO:0000256" key="3">
    <source>
        <dbReference type="ARBA" id="ARBA00023002"/>
    </source>
</evidence>
<comment type="similarity">
    <text evidence="1">Belongs to the aldo/keto reductase family.</text>
</comment>
<dbReference type="OrthoDB" id="9804790at2"/>
<dbReference type="STRING" id="370979.SAMN05443663_102517"/>
<organism evidence="8 9">
    <name type="scientific">Flavobacterium defluvii</name>
    <dbReference type="NCBI Taxonomy" id="370979"/>
    <lineage>
        <taxon>Bacteria</taxon>
        <taxon>Pseudomonadati</taxon>
        <taxon>Bacteroidota</taxon>
        <taxon>Flavobacteriia</taxon>
        <taxon>Flavobacteriales</taxon>
        <taxon>Flavobacteriaceae</taxon>
        <taxon>Flavobacterium</taxon>
    </lineage>
</organism>
<dbReference type="InterPro" id="IPR006311">
    <property type="entry name" value="TAT_signal"/>
</dbReference>
<reference evidence="9" key="1">
    <citation type="submission" date="2016-11" db="EMBL/GenBank/DDBJ databases">
        <authorList>
            <person name="Varghese N."/>
            <person name="Submissions S."/>
        </authorList>
    </citation>
    <scope>NUCLEOTIDE SEQUENCE [LARGE SCALE GENOMIC DNA]</scope>
    <source>
        <strain evidence="9">DSM 17963</strain>
    </source>
</reference>
<dbReference type="SUPFAM" id="SSF51430">
    <property type="entry name" value="NAD(P)-linked oxidoreductase"/>
    <property type="match status" value="1"/>
</dbReference>
<dbReference type="InterPro" id="IPR020471">
    <property type="entry name" value="AKR"/>
</dbReference>
<keyword evidence="2" id="KW-0521">NADP</keyword>
<evidence type="ECO:0000313" key="8">
    <source>
        <dbReference type="EMBL" id="SHG32086.1"/>
    </source>
</evidence>
<evidence type="ECO:0000256" key="5">
    <source>
        <dbReference type="PIRSR" id="PIRSR000097-2"/>
    </source>
</evidence>